<dbReference type="PANTHER" id="PTHR17408:SF0">
    <property type="entry name" value="HISTONE RNA HAIRPIN-BINDING PROTEIN"/>
    <property type="match status" value="1"/>
</dbReference>
<dbReference type="InterPro" id="IPR029344">
    <property type="entry name" value="SLBP_RNA_bind"/>
</dbReference>
<feature type="compositionally biased region" description="Polar residues" evidence="3">
    <location>
        <begin position="35"/>
        <end position="49"/>
    </location>
</feature>
<evidence type="ECO:0000313" key="5">
    <source>
        <dbReference type="EMBL" id="CAH1389066.1"/>
    </source>
</evidence>
<feature type="region of interest" description="Disordered" evidence="3">
    <location>
        <begin position="93"/>
        <end position="114"/>
    </location>
</feature>
<feature type="compositionally biased region" description="Basic and acidic residues" evidence="3">
    <location>
        <begin position="204"/>
        <end position="235"/>
    </location>
</feature>
<dbReference type="GO" id="GO:0007076">
    <property type="term" value="P:mitotic chromosome condensation"/>
    <property type="evidence" value="ECO:0007669"/>
    <property type="project" value="UniProtKB-ARBA"/>
</dbReference>
<protein>
    <recommendedName>
        <fullName evidence="4">Histone RNA hairpin-binding protein RNA-binding domain-containing protein</fullName>
    </recommendedName>
</protein>
<dbReference type="GO" id="GO:0071207">
    <property type="term" value="F:histone pre-mRNA stem-loop binding"/>
    <property type="evidence" value="ECO:0007669"/>
    <property type="project" value="TreeGrafter"/>
</dbReference>
<dbReference type="Proteomes" id="UP001152798">
    <property type="component" value="Chromosome 1"/>
</dbReference>
<keyword evidence="2" id="KW-0694">RNA-binding</keyword>
<proteinExistence type="inferred from homology"/>
<dbReference type="FunFam" id="1.10.8.1120:FF:000001">
    <property type="entry name" value="Histone RNA hairpin-binding protein-like"/>
    <property type="match status" value="1"/>
</dbReference>
<sequence>MATTDVSNDDSLWNQSVCNKSWADIMAEEEDRLAKSSNSPLLRDSTNFKGGSVKIKEEPLDENACDIPLNGARAIKIEPNELLPNFSLSYVKTEPASPSSVKENKVNKGGQPKDFLQEDLSLTSHLNGFQLVSPCKTEPKTPTKTPSKNSISYFLRSDKKDSSSDTKVIKRKLQTDGGSNEISDEMLMPSPSKIRRQNTPMKTPSDKLLNRKRSREITPGKRSSEKKTPREIETDPDVLARRQKQIDYGKNTIGYDRYRQLVPKEARKKMHPRTPPLHLKFSRRAWDGLIKVWRQRLHFWDPPSEGGGNPAWYSYVFYRI</sequence>
<keyword evidence="6" id="KW-1185">Reference proteome</keyword>
<feature type="compositionally biased region" description="Basic and acidic residues" evidence="3">
    <location>
        <begin position="156"/>
        <end position="168"/>
    </location>
</feature>
<dbReference type="GO" id="GO:0051028">
    <property type="term" value="P:mRNA transport"/>
    <property type="evidence" value="ECO:0007669"/>
    <property type="project" value="TreeGrafter"/>
</dbReference>
<evidence type="ECO:0000256" key="2">
    <source>
        <dbReference type="ARBA" id="ARBA00022884"/>
    </source>
</evidence>
<feature type="region of interest" description="Disordered" evidence="3">
    <location>
        <begin position="132"/>
        <end position="235"/>
    </location>
</feature>
<evidence type="ECO:0000256" key="1">
    <source>
        <dbReference type="ARBA" id="ARBA00006151"/>
    </source>
</evidence>
<dbReference type="Gene3D" id="1.10.8.1120">
    <property type="entry name" value="Histone RNA hairpin-binding protein RNA-binding domain"/>
    <property type="match status" value="1"/>
</dbReference>
<reference evidence="5" key="1">
    <citation type="submission" date="2022-01" db="EMBL/GenBank/DDBJ databases">
        <authorList>
            <person name="King R."/>
        </authorList>
    </citation>
    <scope>NUCLEOTIDE SEQUENCE</scope>
</reference>
<feature type="compositionally biased region" description="Low complexity" evidence="3">
    <location>
        <begin position="133"/>
        <end position="152"/>
    </location>
</feature>
<evidence type="ECO:0000256" key="3">
    <source>
        <dbReference type="SAM" id="MobiDB-lite"/>
    </source>
</evidence>
<feature type="domain" description="Histone RNA hairpin-binding protein RNA-binding" evidence="4">
    <location>
        <begin position="234"/>
        <end position="302"/>
    </location>
</feature>
<dbReference type="GO" id="GO:0005737">
    <property type="term" value="C:cytoplasm"/>
    <property type="evidence" value="ECO:0007669"/>
    <property type="project" value="TreeGrafter"/>
</dbReference>
<dbReference type="GO" id="GO:0071204">
    <property type="term" value="C:histone pre-mRNA 3'end processing complex"/>
    <property type="evidence" value="ECO:0007669"/>
    <property type="project" value="TreeGrafter"/>
</dbReference>
<dbReference type="Pfam" id="PF15247">
    <property type="entry name" value="SLBP_RNA_bind"/>
    <property type="match status" value="1"/>
</dbReference>
<feature type="region of interest" description="Disordered" evidence="3">
    <location>
        <begin position="34"/>
        <end position="54"/>
    </location>
</feature>
<dbReference type="InterPro" id="IPR038294">
    <property type="entry name" value="SLBP_RNA_bind_sf"/>
</dbReference>
<comment type="similarity">
    <text evidence="1">Belongs to the SLBP family.</text>
</comment>
<dbReference type="EMBL" id="OV725077">
    <property type="protein sequence ID" value="CAH1389066.1"/>
    <property type="molecule type" value="Genomic_DNA"/>
</dbReference>
<name>A0A9P0DZP0_NEZVI</name>
<dbReference type="GO" id="GO:0003729">
    <property type="term" value="F:mRNA binding"/>
    <property type="evidence" value="ECO:0007669"/>
    <property type="project" value="InterPro"/>
</dbReference>
<gene>
    <name evidence="5" type="ORF">NEZAVI_LOCUS535</name>
</gene>
<evidence type="ECO:0000313" key="6">
    <source>
        <dbReference type="Proteomes" id="UP001152798"/>
    </source>
</evidence>
<dbReference type="PANTHER" id="PTHR17408">
    <property type="entry name" value="HISTONE RNA HAIRPIN-BINDING PROTEIN"/>
    <property type="match status" value="1"/>
</dbReference>
<evidence type="ECO:0000259" key="4">
    <source>
        <dbReference type="Pfam" id="PF15247"/>
    </source>
</evidence>
<dbReference type="InterPro" id="IPR026502">
    <property type="entry name" value="SLBP1/SLBP2"/>
</dbReference>
<dbReference type="GO" id="GO:0006398">
    <property type="term" value="P:mRNA 3'-end processing by stem-loop binding and cleavage"/>
    <property type="evidence" value="ECO:0007669"/>
    <property type="project" value="TreeGrafter"/>
</dbReference>
<accession>A0A9P0DZP0</accession>
<organism evidence="5 6">
    <name type="scientific">Nezara viridula</name>
    <name type="common">Southern green stink bug</name>
    <name type="synonym">Cimex viridulus</name>
    <dbReference type="NCBI Taxonomy" id="85310"/>
    <lineage>
        <taxon>Eukaryota</taxon>
        <taxon>Metazoa</taxon>
        <taxon>Ecdysozoa</taxon>
        <taxon>Arthropoda</taxon>
        <taxon>Hexapoda</taxon>
        <taxon>Insecta</taxon>
        <taxon>Pterygota</taxon>
        <taxon>Neoptera</taxon>
        <taxon>Paraneoptera</taxon>
        <taxon>Hemiptera</taxon>
        <taxon>Heteroptera</taxon>
        <taxon>Panheteroptera</taxon>
        <taxon>Pentatomomorpha</taxon>
        <taxon>Pentatomoidea</taxon>
        <taxon>Pentatomidae</taxon>
        <taxon>Pentatominae</taxon>
        <taxon>Nezara</taxon>
    </lineage>
</organism>
<dbReference type="AlphaFoldDB" id="A0A9P0DZP0"/>